<name>A0A835FDW6_9POAL</name>
<evidence type="ECO:0000256" key="2">
    <source>
        <dbReference type="SAM" id="MobiDB-lite"/>
    </source>
</evidence>
<reference evidence="3" key="1">
    <citation type="submission" date="2020-07" db="EMBL/GenBank/DDBJ databases">
        <title>Genome sequence and genetic diversity analysis of an under-domesticated orphan crop, white fonio (Digitaria exilis).</title>
        <authorList>
            <person name="Bennetzen J.L."/>
            <person name="Chen S."/>
            <person name="Ma X."/>
            <person name="Wang X."/>
            <person name="Yssel A.E.J."/>
            <person name="Chaluvadi S.R."/>
            <person name="Johnson M."/>
            <person name="Gangashetty P."/>
            <person name="Hamidou F."/>
            <person name="Sanogo M.D."/>
            <person name="Zwaenepoel A."/>
            <person name="Wallace J."/>
            <person name="Van De Peer Y."/>
            <person name="Van Deynze A."/>
        </authorList>
    </citation>
    <scope>NUCLEOTIDE SEQUENCE</scope>
    <source>
        <tissue evidence="3">Leaves</tissue>
    </source>
</reference>
<dbReference type="AlphaFoldDB" id="A0A835FDW6"/>
<organism evidence="3 4">
    <name type="scientific">Digitaria exilis</name>
    <dbReference type="NCBI Taxonomy" id="1010633"/>
    <lineage>
        <taxon>Eukaryota</taxon>
        <taxon>Viridiplantae</taxon>
        <taxon>Streptophyta</taxon>
        <taxon>Embryophyta</taxon>
        <taxon>Tracheophyta</taxon>
        <taxon>Spermatophyta</taxon>
        <taxon>Magnoliopsida</taxon>
        <taxon>Liliopsida</taxon>
        <taxon>Poales</taxon>
        <taxon>Poaceae</taxon>
        <taxon>PACMAD clade</taxon>
        <taxon>Panicoideae</taxon>
        <taxon>Panicodae</taxon>
        <taxon>Paniceae</taxon>
        <taxon>Anthephorinae</taxon>
        <taxon>Digitaria</taxon>
    </lineage>
</organism>
<protein>
    <submittedName>
        <fullName evidence="3">Uncharacterized protein</fullName>
    </submittedName>
</protein>
<feature type="region of interest" description="Disordered" evidence="2">
    <location>
        <begin position="980"/>
        <end position="1007"/>
    </location>
</feature>
<feature type="region of interest" description="Disordered" evidence="2">
    <location>
        <begin position="68"/>
        <end position="139"/>
    </location>
</feature>
<dbReference type="PANTHER" id="PTHR13037">
    <property type="entry name" value="FORMIN"/>
    <property type="match status" value="1"/>
</dbReference>
<feature type="region of interest" description="Disordered" evidence="2">
    <location>
        <begin position="1054"/>
        <end position="1124"/>
    </location>
</feature>
<feature type="compositionally biased region" description="Polar residues" evidence="2">
    <location>
        <begin position="353"/>
        <end position="369"/>
    </location>
</feature>
<feature type="region of interest" description="Disordered" evidence="2">
    <location>
        <begin position="328"/>
        <end position="419"/>
    </location>
</feature>
<feature type="region of interest" description="Disordered" evidence="2">
    <location>
        <begin position="762"/>
        <end position="799"/>
    </location>
</feature>
<dbReference type="PANTHER" id="PTHR13037:SF24">
    <property type="entry name" value="POLYCOMB PROTEIN PCL-RELATED"/>
    <property type="match status" value="1"/>
</dbReference>
<evidence type="ECO:0000256" key="1">
    <source>
        <dbReference type="ARBA" id="ARBA00022581"/>
    </source>
</evidence>
<feature type="compositionally biased region" description="Basic residues" evidence="2">
    <location>
        <begin position="818"/>
        <end position="827"/>
    </location>
</feature>
<feature type="compositionally biased region" description="Low complexity" evidence="2">
    <location>
        <begin position="328"/>
        <end position="340"/>
    </location>
</feature>
<sequence>MWEQRQRHNPAEGEDWFAGENPVYLRWFHRVARTRLRPMGMEYNMEDVQTDEEDDCYINTRWGNQLERRANSSDSQPTPVHSAPGGSSAMARPSSSHRAGKAPASPQASDDDMRGDDSEDSPGESSLMNMTKTQGESSKVRDAVGMTARMFPVVPIACRPSKYLQPTRSEAATVHEKKFSAFGGFALPRHAARRGKILLTRHAPCRTAWCVNLGAPDPDHLARQASVVLRRACRPGWLLVPLTSYTPKNTREGSQAIPNLSFSQCVVSSGKSVKVMLRLRKGRSKLVERRSNRLCLAAEQKREEFEEFVARPLSFSLSLFLSPLRGPTLAQQPRQPAHAAPTPPVTDAWAPPVSSSSYLQPEPNRTSPDPRSICSRVPSSPRKERGHRLPLFKRCRNPPRPPSPNPSRPSPSSTAASPSSIAAAINSSCATARVATCLPPHCPPEPEAPWPVIPRSLAFLRLRKLAVVRKPLLLVARRRRLPILEHNPQNGFAIRGEVWCSVAPDSLNSGEIPAKPRRAPPRLPRMPATPSPYITLAPFITNLATAFVPLDDPRTTSMSVTIEPSQYPVLSVTIEPSKYPVLSVTIEPSQYSSSFSHDSRPHDRTLEAPQSVTIRGRTLGRSRLRSQARGGTYPRATQARGGTYPRATFRHARGFVAKLEGALTLERRFRPFEARQARACGSSSKRRSAWSKCLLAPGALCSGRSPAATWPACGGDRVGSAEPWRQLAFVLARLSQAFRTVTSRATAHCCLAPRSAIMTSSLGTGRSRAAPPRSRDARSLRAKEHCGGSPAITPQSSSPNRVARALFELGHASMARHPSLRRRRLASRRGAPSYGRAPPWPHTRSRRAERTAGGRVRSPRAPSMTTATATHALARCRGNTVPLLRAQSLHRALSPLLSLAHLAISTSPRSLGLLLPRAARAEPSFSERFTFHTPPFPNSSRTKLALYSSSKSPPLLASYPQLSGEKSDFPQVRISGRWSTRTSNPYFEPSPKPTKHPDSFPESYGCSRTPSFPATASNLAEIEPAATAPPPHVAGVLRASSGLPTPLVLFPTSPTSFHRRSPGAVTASSGQGSSPGFLLDENPASESHFELQGSFSDKNPDRGNQQGSFCREELGPRDQPKGALVDGFYDLVPVDREENLEGGRASVDADSPERSSQLAQEGKPRSIT</sequence>
<keyword evidence="4" id="KW-1185">Reference proteome</keyword>
<feature type="compositionally biased region" description="Pro residues" evidence="2">
    <location>
        <begin position="398"/>
        <end position="409"/>
    </location>
</feature>
<feature type="compositionally biased region" description="Polar residues" evidence="2">
    <location>
        <begin position="127"/>
        <end position="137"/>
    </location>
</feature>
<feature type="compositionally biased region" description="Low complexity" evidence="2">
    <location>
        <begin position="410"/>
        <end position="419"/>
    </location>
</feature>
<feature type="region of interest" description="Disordered" evidence="2">
    <location>
        <begin position="818"/>
        <end position="865"/>
    </location>
</feature>
<proteinExistence type="predicted"/>
<evidence type="ECO:0000313" key="3">
    <source>
        <dbReference type="EMBL" id="KAF8747217.1"/>
    </source>
</evidence>
<feature type="compositionally biased region" description="Basic residues" evidence="2">
    <location>
        <begin position="384"/>
        <end position="397"/>
    </location>
</feature>
<comment type="caution">
    <text evidence="3">The sequence shown here is derived from an EMBL/GenBank/DDBJ whole genome shotgun (WGS) entry which is preliminary data.</text>
</comment>
<keyword evidence="1" id="KW-0945">Host-virus interaction</keyword>
<dbReference type="Proteomes" id="UP000636709">
    <property type="component" value="Unassembled WGS sequence"/>
</dbReference>
<gene>
    <name evidence="3" type="ORF">HU200_013277</name>
</gene>
<evidence type="ECO:0000313" key="4">
    <source>
        <dbReference type="Proteomes" id="UP000636709"/>
    </source>
</evidence>
<feature type="compositionally biased region" description="Polar residues" evidence="2">
    <location>
        <begin position="1093"/>
        <end position="1108"/>
    </location>
</feature>
<feature type="region of interest" description="Disordered" evidence="2">
    <location>
        <begin position="1137"/>
        <end position="1168"/>
    </location>
</feature>
<accession>A0A835FDW6</accession>
<feature type="compositionally biased region" description="Basic and acidic residues" evidence="2">
    <location>
        <begin position="773"/>
        <end position="786"/>
    </location>
</feature>
<dbReference type="EMBL" id="JACEFO010001150">
    <property type="protein sequence ID" value="KAF8747217.1"/>
    <property type="molecule type" value="Genomic_DNA"/>
</dbReference>
<feature type="compositionally biased region" description="Basic and acidic residues" evidence="2">
    <location>
        <begin position="1110"/>
        <end position="1120"/>
    </location>
</feature>